<dbReference type="RefSeq" id="WP_379727901.1">
    <property type="nucleotide sequence ID" value="NZ_JBHRYJ010000003.1"/>
</dbReference>
<dbReference type="EMBL" id="JBHRYJ010000003">
    <property type="protein sequence ID" value="MFC3676761.1"/>
    <property type="molecule type" value="Genomic_DNA"/>
</dbReference>
<evidence type="ECO:0000313" key="1">
    <source>
        <dbReference type="EMBL" id="MFC3676761.1"/>
    </source>
</evidence>
<evidence type="ECO:0000313" key="2">
    <source>
        <dbReference type="Proteomes" id="UP001595711"/>
    </source>
</evidence>
<reference evidence="2" key="1">
    <citation type="journal article" date="2019" name="Int. J. Syst. Evol. Microbiol.">
        <title>The Global Catalogue of Microorganisms (GCM) 10K type strain sequencing project: providing services to taxonomists for standard genome sequencing and annotation.</title>
        <authorList>
            <consortium name="The Broad Institute Genomics Platform"/>
            <consortium name="The Broad Institute Genome Sequencing Center for Infectious Disease"/>
            <person name="Wu L."/>
            <person name="Ma J."/>
        </authorList>
    </citation>
    <scope>NUCLEOTIDE SEQUENCE [LARGE SCALE GENOMIC DNA]</scope>
    <source>
        <strain evidence="2">KCTC 42182</strain>
    </source>
</reference>
<dbReference type="Proteomes" id="UP001595711">
    <property type="component" value="Unassembled WGS sequence"/>
</dbReference>
<dbReference type="Pfam" id="PF07310">
    <property type="entry name" value="PAS_5"/>
    <property type="match status" value="1"/>
</dbReference>
<gene>
    <name evidence="1" type="ORF">ACFOOQ_14485</name>
</gene>
<accession>A0ABV7VJ07</accession>
<organism evidence="1 2">
    <name type="scientific">Ferrovibrio xuzhouensis</name>
    <dbReference type="NCBI Taxonomy" id="1576914"/>
    <lineage>
        <taxon>Bacteria</taxon>
        <taxon>Pseudomonadati</taxon>
        <taxon>Pseudomonadota</taxon>
        <taxon>Alphaproteobacteria</taxon>
        <taxon>Rhodospirillales</taxon>
        <taxon>Rhodospirillaceae</taxon>
        <taxon>Ferrovibrio</taxon>
    </lineage>
</organism>
<sequence>MTGPNIGLVLDPDLSLLIPGARDLLTLWQAGRAGDQPHSLPLRSAFDPLALRRFLGNLLIVDIERAVPGTSAMAADTRYRYRLIGTEVAQMSGRDMTNQRFEDIYDPVALSEMRYCFGSVADNRRPARVFGTFRHAHRAFLGFEALFLPVATDAPAIATQIIGYVIPTRA</sequence>
<comment type="caution">
    <text evidence="1">The sequence shown here is derived from an EMBL/GenBank/DDBJ whole genome shotgun (WGS) entry which is preliminary data.</text>
</comment>
<protein>
    <submittedName>
        <fullName evidence="1">PAS domain-containing protein</fullName>
    </submittedName>
</protein>
<name>A0ABV7VJ07_9PROT</name>
<keyword evidence="2" id="KW-1185">Reference proteome</keyword>
<proteinExistence type="predicted"/>
<dbReference type="InterPro" id="IPR009922">
    <property type="entry name" value="DUF1457"/>
</dbReference>